<dbReference type="Gene3D" id="3.40.50.10490">
    <property type="entry name" value="Glucose-6-phosphate isomerase like protein, domain 1"/>
    <property type="match status" value="1"/>
</dbReference>
<feature type="non-terminal residue" evidence="4">
    <location>
        <position position="31"/>
    </location>
</feature>
<sequence length="31" mass="3670">MAKASMKKMLEAGVHFGHRARFWHPKMEPFI</sequence>
<comment type="similarity">
    <text evidence="1">Belongs to the universal ribosomal protein uS2 family.</text>
</comment>
<dbReference type="SUPFAM" id="SSF52313">
    <property type="entry name" value="Ribosomal protein S2"/>
    <property type="match status" value="1"/>
</dbReference>
<dbReference type="Pfam" id="PF00318">
    <property type="entry name" value="Ribosomal_S2"/>
    <property type="match status" value="1"/>
</dbReference>
<accession>A0A383EW38</accession>
<dbReference type="GO" id="GO:0006412">
    <property type="term" value="P:translation"/>
    <property type="evidence" value="ECO:0007669"/>
    <property type="project" value="InterPro"/>
</dbReference>
<gene>
    <name evidence="4" type="ORF">METZ01_LOCUS513845</name>
</gene>
<evidence type="ECO:0000256" key="1">
    <source>
        <dbReference type="ARBA" id="ARBA00006242"/>
    </source>
</evidence>
<evidence type="ECO:0000256" key="3">
    <source>
        <dbReference type="ARBA" id="ARBA00023274"/>
    </source>
</evidence>
<dbReference type="AlphaFoldDB" id="A0A383EW38"/>
<dbReference type="GO" id="GO:0005840">
    <property type="term" value="C:ribosome"/>
    <property type="evidence" value="ECO:0007669"/>
    <property type="project" value="UniProtKB-KW"/>
</dbReference>
<dbReference type="InterPro" id="IPR023591">
    <property type="entry name" value="Ribosomal_uS2_flav_dom_sf"/>
</dbReference>
<dbReference type="PROSITE" id="PS00962">
    <property type="entry name" value="RIBOSOMAL_S2_1"/>
    <property type="match status" value="1"/>
</dbReference>
<keyword evidence="2" id="KW-0689">Ribosomal protein</keyword>
<name>A0A383EW38_9ZZZZ</name>
<reference evidence="4" key="1">
    <citation type="submission" date="2018-05" db="EMBL/GenBank/DDBJ databases">
        <authorList>
            <person name="Lanie J.A."/>
            <person name="Ng W.-L."/>
            <person name="Kazmierczak K.M."/>
            <person name="Andrzejewski T.M."/>
            <person name="Davidsen T.M."/>
            <person name="Wayne K.J."/>
            <person name="Tettelin H."/>
            <person name="Glass J.I."/>
            <person name="Rusch D."/>
            <person name="Podicherti R."/>
            <person name="Tsui H.-C.T."/>
            <person name="Winkler M.E."/>
        </authorList>
    </citation>
    <scope>NUCLEOTIDE SEQUENCE</scope>
</reference>
<proteinExistence type="inferred from homology"/>
<evidence type="ECO:0000313" key="4">
    <source>
        <dbReference type="EMBL" id="SVE60991.1"/>
    </source>
</evidence>
<dbReference type="InterPro" id="IPR018130">
    <property type="entry name" value="Ribosomal_uS2_CS"/>
</dbReference>
<keyword evidence="3" id="KW-0687">Ribonucleoprotein</keyword>
<dbReference type="InterPro" id="IPR001865">
    <property type="entry name" value="Ribosomal_uS2"/>
</dbReference>
<dbReference type="GO" id="GO:1990904">
    <property type="term" value="C:ribonucleoprotein complex"/>
    <property type="evidence" value="ECO:0007669"/>
    <property type="project" value="UniProtKB-KW"/>
</dbReference>
<dbReference type="EMBL" id="UINC01229327">
    <property type="protein sequence ID" value="SVE60991.1"/>
    <property type="molecule type" value="Genomic_DNA"/>
</dbReference>
<dbReference type="GO" id="GO:0003735">
    <property type="term" value="F:structural constituent of ribosome"/>
    <property type="evidence" value="ECO:0007669"/>
    <property type="project" value="InterPro"/>
</dbReference>
<evidence type="ECO:0000256" key="2">
    <source>
        <dbReference type="ARBA" id="ARBA00022980"/>
    </source>
</evidence>
<protein>
    <recommendedName>
        <fullName evidence="5">30S ribosomal protein S2</fullName>
    </recommendedName>
</protein>
<organism evidence="4">
    <name type="scientific">marine metagenome</name>
    <dbReference type="NCBI Taxonomy" id="408172"/>
    <lineage>
        <taxon>unclassified sequences</taxon>
        <taxon>metagenomes</taxon>
        <taxon>ecological metagenomes</taxon>
    </lineage>
</organism>
<evidence type="ECO:0008006" key="5">
    <source>
        <dbReference type="Google" id="ProtNLM"/>
    </source>
</evidence>